<evidence type="ECO:0000256" key="1">
    <source>
        <dbReference type="ARBA" id="ARBA00004651"/>
    </source>
</evidence>
<keyword evidence="4 6" id="KW-1133">Transmembrane helix</keyword>
<evidence type="ECO:0000256" key="6">
    <source>
        <dbReference type="SAM" id="Phobius"/>
    </source>
</evidence>
<evidence type="ECO:0000256" key="4">
    <source>
        <dbReference type="ARBA" id="ARBA00022989"/>
    </source>
</evidence>
<reference evidence="8" key="1">
    <citation type="submission" date="2020-05" db="EMBL/GenBank/DDBJ databases">
        <authorList>
            <person name="Chiriac C."/>
            <person name="Salcher M."/>
            <person name="Ghai R."/>
            <person name="Kavagutti S V."/>
        </authorList>
    </citation>
    <scope>NUCLEOTIDE SEQUENCE</scope>
</reference>
<feature type="transmembrane region" description="Helical" evidence="6">
    <location>
        <begin position="249"/>
        <end position="273"/>
    </location>
</feature>
<feature type="domain" description="Type II secretion system protein GspF" evidence="7">
    <location>
        <begin position="118"/>
        <end position="242"/>
    </location>
</feature>
<dbReference type="InterPro" id="IPR018076">
    <property type="entry name" value="T2SS_GspF_dom"/>
</dbReference>
<feature type="transmembrane region" description="Helical" evidence="6">
    <location>
        <begin position="66"/>
        <end position="99"/>
    </location>
</feature>
<dbReference type="PANTHER" id="PTHR35007:SF2">
    <property type="entry name" value="PILUS ASSEMBLE PROTEIN"/>
    <property type="match status" value="1"/>
</dbReference>
<evidence type="ECO:0000259" key="7">
    <source>
        <dbReference type="Pfam" id="PF00482"/>
    </source>
</evidence>
<dbReference type="AlphaFoldDB" id="A0A6J6UA08"/>
<comment type="subcellular location">
    <subcellularLocation>
        <location evidence="1">Cell membrane</location>
        <topology evidence="1">Multi-pass membrane protein</topology>
    </subcellularLocation>
</comment>
<keyword evidence="3 6" id="KW-0812">Transmembrane</keyword>
<name>A0A6J6UA08_9ZZZZ</name>
<evidence type="ECO:0000313" key="8">
    <source>
        <dbReference type="EMBL" id="CAB4756562.1"/>
    </source>
</evidence>
<proteinExistence type="predicted"/>
<accession>A0A6J6UA08</accession>
<gene>
    <name evidence="8" type="ORF">UFOPK2810_01109</name>
</gene>
<keyword evidence="2" id="KW-1003">Cell membrane</keyword>
<sequence>MGAVVGLIAGLGAMLVLFAVTDRFGSGAVSGDAPGAGSRSRLQQLIDQSGIPRATVPSLVGACAAGALLVAVAALLVTAVPMAALIAGGVAAYIPILLLRRRAATRQKALRSAWPDAVDALVSAVRAGMSLPEAVGQLGHRGPEPLRESFRLFEGEYRATGSFLASLDVLEESLSDPVADRVTASLRIAREVGGTDLGTVLRTLSALLREDARTRGEIESRQSWTVSAARLAVAAPWVTLALLCSRPEAAQAYASLTGALVLLVAAGMSFTAYRVMLLIGRLPAEPRMATP</sequence>
<dbReference type="Pfam" id="PF00482">
    <property type="entry name" value="T2SSF"/>
    <property type="match status" value="1"/>
</dbReference>
<dbReference type="GO" id="GO:0005886">
    <property type="term" value="C:plasma membrane"/>
    <property type="evidence" value="ECO:0007669"/>
    <property type="project" value="UniProtKB-SubCell"/>
</dbReference>
<evidence type="ECO:0000256" key="2">
    <source>
        <dbReference type="ARBA" id="ARBA00022475"/>
    </source>
</evidence>
<protein>
    <submittedName>
        <fullName evidence="8">Unannotated protein</fullName>
    </submittedName>
</protein>
<dbReference type="PANTHER" id="PTHR35007">
    <property type="entry name" value="INTEGRAL MEMBRANE PROTEIN-RELATED"/>
    <property type="match status" value="1"/>
</dbReference>
<evidence type="ECO:0000256" key="3">
    <source>
        <dbReference type="ARBA" id="ARBA00022692"/>
    </source>
</evidence>
<keyword evidence="5 6" id="KW-0472">Membrane</keyword>
<dbReference type="EMBL" id="CAEZYZ010000188">
    <property type="protein sequence ID" value="CAB4756562.1"/>
    <property type="molecule type" value="Genomic_DNA"/>
</dbReference>
<evidence type="ECO:0000256" key="5">
    <source>
        <dbReference type="ARBA" id="ARBA00023136"/>
    </source>
</evidence>
<organism evidence="8">
    <name type="scientific">freshwater metagenome</name>
    <dbReference type="NCBI Taxonomy" id="449393"/>
    <lineage>
        <taxon>unclassified sequences</taxon>
        <taxon>metagenomes</taxon>
        <taxon>ecological metagenomes</taxon>
    </lineage>
</organism>